<feature type="domain" description="C2H2-type" evidence="13">
    <location>
        <begin position="377"/>
        <end position="404"/>
    </location>
</feature>
<feature type="domain" description="C2H2-type" evidence="13">
    <location>
        <begin position="265"/>
        <end position="292"/>
    </location>
</feature>
<evidence type="ECO:0000256" key="9">
    <source>
        <dbReference type="ARBA" id="ARBA00023242"/>
    </source>
</evidence>
<evidence type="ECO:0000259" key="13">
    <source>
        <dbReference type="PROSITE" id="PS50157"/>
    </source>
</evidence>
<feature type="compositionally biased region" description="Polar residues" evidence="11">
    <location>
        <begin position="678"/>
        <end position="710"/>
    </location>
</feature>
<dbReference type="PROSITE" id="PS00028">
    <property type="entry name" value="ZINC_FINGER_C2H2_1"/>
    <property type="match status" value="7"/>
</dbReference>
<evidence type="ECO:0000256" key="4">
    <source>
        <dbReference type="ARBA" id="ARBA00022771"/>
    </source>
</evidence>
<gene>
    <name evidence="15" type="primary">LOC112451977</name>
</gene>
<dbReference type="InterPro" id="IPR001841">
    <property type="entry name" value="Znf_RING"/>
</dbReference>
<dbReference type="Pfam" id="PF00096">
    <property type="entry name" value="zf-C2H2"/>
    <property type="match status" value="7"/>
</dbReference>
<dbReference type="FunFam" id="3.30.160.60:FF:000448">
    <property type="entry name" value="RE1-silencing transcription factor A"/>
    <property type="match status" value="1"/>
</dbReference>
<sequence>MVFEVFGRCAATSEKCPNCGQHTNTSFSRLVKDSCGHAKCRMCLLYEEHGCKICQKEPRIANGDLNDARKSPTEEIMLPLELVINKDSKSKENRPDSNSAKCGSSNRYENVTFDNNEEAYESVTNDSNTNDDSSEVYIPKIESYNVALNIENHLRNDSDRDSKNPQNLLVKNNSQAKAKVNEEVVEKNKNVKSRNRSHITIVPGTPEKYKCNACGKIFRNKKGKCYHDACVTGIRPYQCTLCDKSFVKRSHFEYHERVHRGYKPYKCKLCEKAFPQQNKLNRHMFSHSKEKQFVCSECNKRYSKKDDLKNHLNVHNAMAIFKCKSCDKSFRVLTNLKRHMQTHTSERPHRCDQCDKSFKDRSLLIRHKRTHGKERPFSCAHCNKVFLSKSELRRHITVHSDEKPFSCEYCQTLFRRKDNLNRHIRHHHTEDFSCEVTPGKTPVVEADRVCSTTKGSQQRQKQKSRKTQAKSTGKVTATFVSSRDQINSRLDSMGNITPVIRATSEVSNAVPVINGPINIRRLEDRTDKKMFTYTEPIPIAEAVVLNCRIEEKLYPQSASSHNCFVRSYLKDRNSKVNSYSNNNLASQENHSFAAATSSQTGALLARATDQKDSTTDVYKERLGRCEEEERSNQNKDENEKEDERNREKRNFKNHEDPGTVSLRESNCVSTIKKHTTRQSEGCSNENSANSNLDATNHTTLPKDSQNSCAKKQSDMHWRRRIAETLKPC</sequence>
<feature type="domain" description="C2H2-type" evidence="13">
    <location>
        <begin position="237"/>
        <end position="264"/>
    </location>
</feature>
<dbReference type="OrthoDB" id="6077919at2759"/>
<dbReference type="Proteomes" id="UP000504618">
    <property type="component" value="Unplaced"/>
</dbReference>
<feature type="domain" description="RING-type" evidence="12">
    <location>
        <begin position="16"/>
        <end position="55"/>
    </location>
</feature>
<keyword evidence="9" id="KW-0539">Nucleus</keyword>
<evidence type="ECO:0000313" key="14">
    <source>
        <dbReference type="Proteomes" id="UP000504618"/>
    </source>
</evidence>
<protein>
    <submittedName>
        <fullName evidence="15">Zinc finger protein 37 homolog isoform X1</fullName>
    </submittedName>
</protein>
<dbReference type="GO" id="GO:0000978">
    <property type="term" value="F:RNA polymerase II cis-regulatory region sequence-specific DNA binding"/>
    <property type="evidence" value="ECO:0007669"/>
    <property type="project" value="TreeGrafter"/>
</dbReference>
<dbReference type="FunFam" id="3.30.160.60:FF:000110">
    <property type="entry name" value="Zinc finger protein-like"/>
    <property type="match status" value="1"/>
</dbReference>
<proteinExistence type="predicted"/>
<evidence type="ECO:0000313" key="15">
    <source>
        <dbReference type="RefSeq" id="XP_024867757.1"/>
    </source>
</evidence>
<accession>A0A6J1PE04</accession>
<keyword evidence="7" id="KW-0238">DNA-binding</keyword>
<dbReference type="InterPro" id="IPR013087">
    <property type="entry name" value="Znf_C2H2_type"/>
</dbReference>
<feature type="domain" description="C2H2-type" evidence="13">
    <location>
        <begin position="349"/>
        <end position="376"/>
    </location>
</feature>
<feature type="region of interest" description="Disordered" evidence="11">
    <location>
        <begin position="155"/>
        <end position="177"/>
    </location>
</feature>
<dbReference type="FunFam" id="3.30.160.60:FF:000286">
    <property type="entry name" value="Zinc finger protein 770"/>
    <property type="match status" value="1"/>
</dbReference>
<evidence type="ECO:0000256" key="1">
    <source>
        <dbReference type="ARBA" id="ARBA00004123"/>
    </source>
</evidence>
<feature type="compositionally biased region" description="Basic and acidic residues" evidence="11">
    <location>
        <begin position="608"/>
        <end position="657"/>
    </location>
</feature>
<feature type="domain" description="C2H2-type" evidence="13">
    <location>
        <begin position="209"/>
        <end position="236"/>
    </location>
</feature>
<evidence type="ECO:0000256" key="2">
    <source>
        <dbReference type="ARBA" id="ARBA00022723"/>
    </source>
</evidence>
<dbReference type="SMART" id="SM00355">
    <property type="entry name" value="ZnF_C2H2"/>
    <property type="match status" value="8"/>
</dbReference>
<feature type="compositionally biased region" description="Polar residues" evidence="11">
    <location>
        <begin position="164"/>
        <end position="176"/>
    </location>
</feature>
<feature type="domain" description="C2H2-type" evidence="13">
    <location>
        <begin position="405"/>
        <end position="433"/>
    </location>
</feature>
<evidence type="ECO:0000259" key="12">
    <source>
        <dbReference type="PROSITE" id="PS50089"/>
    </source>
</evidence>
<feature type="domain" description="C2H2-type" evidence="13">
    <location>
        <begin position="321"/>
        <end position="348"/>
    </location>
</feature>
<evidence type="ECO:0000256" key="10">
    <source>
        <dbReference type="PROSITE-ProRule" id="PRU00042"/>
    </source>
</evidence>
<dbReference type="GO" id="GO:0008270">
    <property type="term" value="F:zinc ion binding"/>
    <property type="evidence" value="ECO:0007669"/>
    <property type="project" value="UniProtKB-KW"/>
</dbReference>
<evidence type="ECO:0000256" key="5">
    <source>
        <dbReference type="ARBA" id="ARBA00022833"/>
    </source>
</evidence>
<dbReference type="SUPFAM" id="SSF57667">
    <property type="entry name" value="beta-beta-alpha zinc fingers"/>
    <property type="match status" value="4"/>
</dbReference>
<dbReference type="FunFam" id="3.30.160.60:FF:000100">
    <property type="entry name" value="Zinc finger 45-like"/>
    <property type="match status" value="2"/>
</dbReference>
<dbReference type="FunFam" id="3.30.160.60:FF:000870">
    <property type="entry name" value="zinc finger protein 197 isoform X1"/>
    <property type="match status" value="1"/>
</dbReference>
<organism evidence="14 15">
    <name type="scientific">Temnothorax curvispinosus</name>
    <dbReference type="NCBI Taxonomy" id="300111"/>
    <lineage>
        <taxon>Eukaryota</taxon>
        <taxon>Metazoa</taxon>
        <taxon>Ecdysozoa</taxon>
        <taxon>Arthropoda</taxon>
        <taxon>Hexapoda</taxon>
        <taxon>Insecta</taxon>
        <taxon>Pterygota</taxon>
        <taxon>Neoptera</taxon>
        <taxon>Endopterygota</taxon>
        <taxon>Hymenoptera</taxon>
        <taxon>Apocrita</taxon>
        <taxon>Aculeata</taxon>
        <taxon>Formicoidea</taxon>
        <taxon>Formicidae</taxon>
        <taxon>Myrmicinae</taxon>
        <taxon>Temnothorax</taxon>
    </lineage>
</organism>
<dbReference type="FunFam" id="3.30.160.60:FF:000325">
    <property type="entry name" value="ZFP90 zinc finger protein"/>
    <property type="match status" value="1"/>
</dbReference>
<reference evidence="15" key="1">
    <citation type="submission" date="2025-08" db="UniProtKB">
        <authorList>
            <consortium name="RefSeq"/>
        </authorList>
    </citation>
    <scope>IDENTIFICATION</scope>
    <source>
        <tissue evidence="15">Whole body</tissue>
    </source>
</reference>
<keyword evidence="14" id="KW-1185">Reference proteome</keyword>
<feature type="compositionally biased region" description="Polar residues" evidence="11">
    <location>
        <begin position="96"/>
        <end position="108"/>
    </location>
</feature>
<feature type="region of interest" description="Disordered" evidence="11">
    <location>
        <begin position="604"/>
        <end position="715"/>
    </location>
</feature>
<dbReference type="GO" id="GO:0005634">
    <property type="term" value="C:nucleus"/>
    <property type="evidence" value="ECO:0007669"/>
    <property type="project" value="UniProtKB-SubCell"/>
</dbReference>
<feature type="domain" description="C2H2-type" evidence="13">
    <location>
        <begin position="293"/>
        <end position="320"/>
    </location>
</feature>
<evidence type="ECO:0000256" key="3">
    <source>
        <dbReference type="ARBA" id="ARBA00022737"/>
    </source>
</evidence>
<dbReference type="GeneID" id="112451977"/>
<feature type="region of interest" description="Disordered" evidence="11">
    <location>
        <begin position="449"/>
        <end position="476"/>
    </location>
</feature>
<dbReference type="PANTHER" id="PTHR23235">
    <property type="entry name" value="KRUEPPEL-LIKE TRANSCRIPTION FACTOR"/>
    <property type="match status" value="1"/>
</dbReference>
<dbReference type="InterPro" id="IPR036236">
    <property type="entry name" value="Znf_C2H2_sf"/>
</dbReference>
<dbReference type="AlphaFoldDB" id="A0A6J1PE04"/>
<comment type="subcellular location">
    <subcellularLocation>
        <location evidence="1">Nucleus</location>
    </subcellularLocation>
</comment>
<keyword evidence="6" id="KW-0805">Transcription regulation</keyword>
<keyword evidence="4 10" id="KW-0863">Zinc-finger</keyword>
<dbReference type="PROSITE" id="PS50157">
    <property type="entry name" value="ZINC_FINGER_C2H2_2"/>
    <property type="match status" value="8"/>
</dbReference>
<evidence type="ECO:0000256" key="11">
    <source>
        <dbReference type="SAM" id="MobiDB-lite"/>
    </source>
</evidence>
<keyword evidence="3" id="KW-0677">Repeat</keyword>
<dbReference type="PANTHER" id="PTHR23235:SF142">
    <property type="entry name" value="ZINC FINGER PROTEIN 384"/>
    <property type="match status" value="1"/>
</dbReference>
<dbReference type="RefSeq" id="XP_024867757.1">
    <property type="nucleotide sequence ID" value="XM_025011989.1"/>
</dbReference>
<evidence type="ECO:0000256" key="7">
    <source>
        <dbReference type="ARBA" id="ARBA00023125"/>
    </source>
</evidence>
<name>A0A6J1PE04_9HYME</name>
<evidence type="ECO:0000256" key="6">
    <source>
        <dbReference type="ARBA" id="ARBA00023015"/>
    </source>
</evidence>
<dbReference type="Gene3D" id="3.30.160.60">
    <property type="entry name" value="Classic Zinc Finger"/>
    <property type="match status" value="7"/>
</dbReference>
<keyword evidence="5" id="KW-0862">Zinc</keyword>
<dbReference type="PROSITE" id="PS50089">
    <property type="entry name" value="ZF_RING_2"/>
    <property type="match status" value="1"/>
</dbReference>
<keyword evidence="8" id="KW-0804">Transcription</keyword>
<evidence type="ECO:0000256" key="8">
    <source>
        <dbReference type="ARBA" id="ARBA00023163"/>
    </source>
</evidence>
<dbReference type="GO" id="GO:0000981">
    <property type="term" value="F:DNA-binding transcription factor activity, RNA polymerase II-specific"/>
    <property type="evidence" value="ECO:0007669"/>
    <property type="project" value="TreeGrafter"/>
</dbReference>
<feature type="region of interest" description="Disordered" evidence="11">
    <location>
        <begin position="87"/>
        <end position="108"/>
    </location>
</feature>
<keyword evidence="2" id="KW-0479">Metal-binding</keyword>